<dbReference type="PANTHER" id="PTHR43394">
    <property type="entry name" value="ATP-DEPENDENT PERMEASE MDL1, MITOCHONDRIAL"/>
    <property type="match status" value="1"/>
</dbReference>
<dbReference type="GO" id="GO:0005886">
    <property type="term" value="C:plasma membrane"/>
    <property type="evidence" value="ECO:0007669"/>
    <property type="project" value="UniProtKB-SubCell"/>
</dbReference>
<evidence type="ECO:0000256" key="5">
    <source>
        <dbReference type="ARBA" id="ARBA00022989"/>
    </source>
</evidence>
<dbReference type="PANTHER" id="PTHR43394:SF1">
    <property type="entry name" value="ATP-BINDING CASSETTE SUB-FAMILY B MEMBER 10, MITOCHONDRIAL"/>
    <property type="match status" value="1"/>
</dbReference>
<dbReference type="PROSITE" id="PS50893">
    <property type="entry name" value="ABC_TRANSPORTER_2"/>
    <property type="match status" value="1"/>
</dbReference>
<dbReference type="Proteomes" id="UP000579605">
    <property type="component" value="Unassembled WGS sequence"/>
</dbReference>
<dbReference type="InterPro" id="IPR036640">
    <property type="entry name" value="ABC1_TM_sf"/>
</dbReference>
<evidence type="ECO:0000256" key="6">
    <source>
        <dbReference type="ARBA" id="ARBA00023136"/>
    </source>
</evidence>
<feature type="region of interest" description="Disordered" evidence="7">
    <location>
        <begin position="1"/>
        <end position="20"/>
    </location>
</feature>
<keyword evidence="12" id="KW-1185">Reference proteome</keyword>
<organism evidence="11 12">
    <name type="scientific">Actinopolymorpha rutila</name>
    <dbReference type="NCBI Taxonomy" id="446787"/>
    <lineage>
        <taxon>Bacteria</taxon>
        <taxon>Bacillati</taxon>
        <taxon>Actinomycetota</taxon>
        <taxon>Actinomycetes</taxon>
        <taxon>Propionibacteriales</taxon>
        <taxon>Actinopolymorphaceae</taxon>
        <taxon>Actinopolymorpha</taxon>
    </lineage>
</organism>
<keyword evidence="5 8" id="KW-1133">Transmembrane helix</keyword>
<dbReference type="InterPro" id="IPR003439">
    <property type="entry name" value="ABC_transporter-like_ATP-bd"/>
</dbReference>
<feature type="transmembrane region" description="Helical" evidence="8">
    <location>
        <begin position="44"/>
        <end position="64"/>
    </location>
</feature>
<dbReference type="GO" id="GO:0005524">
    <property type="term" value="F:ATP binding"/>
    <property type="evidence" value="ECO:0007669"/>
    <property type="project" value="UniProtKB-KW"/>
</dbReference>
<feature type="transmembrane region" description="Helical" evidence="8">
    <location>
        <begin position="266"/>
        <end position="287"/>
    </location>
</feature>
<feature type="domain" description="ABC transporter" evidence="9">
    <location>
        <begin position="362"/>
        <end position="609"/>
    </location>
</feature>
<dbReference type="Pfam" id="PF00005">
    <property type="entry name" value="ABC_tran"/>
    <property type="match status" value="1"/>
</dbReference>
<dbReference type="EMBL" id="JACBZH010000001">
    <property type="protein sequence ID" value="NYH91509.1"/>
    <property type="molecule type" value="Genomic_DNA"/>
</dbReference>
<dbReference type="SUPFAM" id="SSF52540">
    <property type="entry name" value="P-loop containing nucleoside triphosphate hydrolases"/>
    <property type="match status" value="1"/>
</dbReference>
<protein>
    <submittedName>
        <fullName evidence="11">ATP-binding cassette subfamily B protein</fullName>
    </submittedName>
</protein>
<dbReference type="PROSITE" id="PS50929">
    <property type="entry name" value="ABC_TM1F"/>
    <property type="match status" value="1"/>
</dbReference>
<keyword evidence="3" id="KW-0547">Nucleotide-binding</keyword>
<comment type="subcellular location">
    <subcellularLocation>
        <location evidence="1">Cell membrane</location>
        <topology evidence="1">Multi-pass membrane protein</topology>
    </subcellularLocation>
</comment>
<dbReference type="InterPro" id="IPR003593">
    <property type="entry name" value="AAA+_ATPase"/>
</dbReference>
<evidence type="ECO:0000256" key="8">
    <source>
        <dbReference type="SAM" id="Phobius"/>
    </source>
</evidence>
<evidence type="ECO:0000313" key="11">
    <source>
        <dbReference type="EMBL" id="NYH91509.1"/>
    </source>
</evidence>
<evidence type="ECO:0000256" key="2">
    <source>
        <dbReference type="ARBA" id="ARBA00022692"/>
    </source>
</evidence>
<comment type="caution">
    <text evidence="11">The sequence shown here is derived from an EMBL/GenBank/DDBJ whole genome shotgun (WGS) entry which is preliminary data.</text>
</comment>
<dbReference type="GO" id="GO:0015421">
    <property type="term" value="F:ABC-type oligopeptide transporter activity"/>
    <property type="evidence" value="ECO:0007669"/>
    <property type="project" value="TreeGrafter"/>
</dbReference>
<dbReference type="SMART" id="SM00382">
    <property type="entry name" value="AAA"/>
    <property type="match status" value="1"/>
</dbReference>
<dbReference type="RefSeq" id="WP_179789077.1">
    <property type="nucleotide sequence ID" value="NZ_BAAARR010000001.1"/>
</dbReference>
<evidence type="ECO:0000256" key="7">
    <source>
        <dbReference type="SAM" id="MobiDB-lite"/>
    </source>
</evidence>
<evidence type="ECO:0000313" key="12">
    <source>
        <dbReference type="Proteomes" id="UP000579605"/>
    </source>
</evidence>
<dbReference type="InterPro" id="IPR027417">
    <property type="entry name" value="P-loop_NTPase"/>
</dbReference>
<feature type="transmembrane region" description="Helical" evidence="8">
    <location>
        <begin position="168"/>
        <end position="195"/>
    </location>
</feature>
<keyword evidence="6 8" id="KW-0472">Membrane</keyword>
<dbReference type="GO" id="GO:0016887">
    <property type="term" value="F:ATP hydrolysis activity"/>
    <property type="evidence" value="ECO:0007669"/>
    <property type="project" value="InterPro"/>
</dbReference>
<dbReference type="Gene3D" id="3.40.50.300">
    <property type="entry name" value="P-loop containing nucleotide triphosphate hydrolases"/>
    <property type="match status" value="1"/>
</dbReference>
<dbReference type="InterPro" id="IPR039421">
    <property type="entry name" value="Type_1_exporter"/>
</dbReference>
<dbReference type="Gene3D" id="1.20.1560.10">
    <property type="entry name" value="ABC transporter type 1, transmembrane domain"/>
    <property type="match status" value="1"/>
</dbReference>
<reference evidence="11 12" key="1">
    <citation type="submission" date="2020-07" db="EMBL/GenBank/DDBJ databases">
        <title>Sequencing the genomes of 1000 actinobacteria strains.</title>
        <authorList>
            <person name="Klenk H.-P."/>
        </authorList>
    </citation>
    <scope>NUCLEOTIDE SEQUENCE [LARGE SCALE GENOMIC DNA]</scope>
    <source>
        <strain evidence="11 12">DSM 18448</strain>
    </source>
</reference>
<dbReference type="InterPro" id="IPR017871">
    <property type="entry name" value="ABC_transporter-like_CS"/>
</dbReference>
<accession>A0A852ZPY0</accession>
<evidence type="ECO:0000259" key="9">
    <source>
        <dbReference type="PROSITE" id="PS50893"/>
    </source>
</evidence>
<feature type="transmembrane region" description="Helical" evidence="8">
    <location>
        <begin position="76"/>
        <end position="96"/>
    </location>
</feature>
<evidence type="ECO:0000256" key="4">
    <source>
        <dbReference type="ARBA" id="ARBA00022840"/>
    </source>
</evidence>
<dbReference type="AlphaFoldDB" id="A0A852ZPY0"/>
<dbReference type="SUPFAM" id="SSF90123">
    <property type="entry name" value="ABC transporter transmembrane region"/>
    <property type="match status" value="1"/>
</dbReference>
<name>A0A852ZPY0_9ACTN</name>
<dbReference type="InterPro" id="IPR011527">
    <property type="entry name" value="ABC1_TM_dom"/>
</dbReference>
<evidence type="ECO:0000256" key="3">
    <source>
        <dbReference type="ARBA" id="ARBA00022741"/>
    </source>
</evidence>
<keyword evidence="2 8" id="KW-0812">Transmembrane</keyword>
<keyword evidence="4 11" id="KW-0067">ATP-binding</keyword>
<evidence type="ECO:0000259" key="10">
    <source>
        <dbReference type="PROSITE" id="PS50929"/>
    </source>
</evidence>
<evidence type="ECO:0000256" key="1">
    <source>
        <dbReference type="ARBA" id="ARBA00004651"/>
    </source>
</evidence>
<feature type="domain" description="ABC transmembrane type-1" evidence="10">
    <location>
        <begin position="44"/>
        <end position="316"/>
    </location>
</feature>
<dbReference type="PROSITE" id="PS00211">
    <property type="entry name" value="ABC_TRANSPORTER_1"/>
    <property type="match status" value="1"/>
</dbReference>
<sequence length="615" mass="66287">MPEPDEPDEPDRPGSDLAAPPASRLRTARVMVGLAWAADPRRSVLAFGLFTLQALVAALFGWWLKLLLDGITAHDVARTVLAALALTGSVVGGAALDYAGTRVRMALNERAHHLVERRLALTVARTPTLEIHETPAHLTQLEILVDDSWEFGEAIPSLVNATNAAVRVVATAILLVSVHPLLLALPLFGLPMLLLSRYTSGLFNLGNELAAEPARRANDLWELATTNGPAKETRLFRLGDRILAGFHAEHRQVQAIHRKLQVRGQLIGLGAQLAFLVGYFGSIVFVVDQAVRGHNSVGDVLLTAVLAGQVLGLVGNSAEIVQWTARTLTAASRFVYLEDVAHRARRSVDETVPLPTRLTSGIHLRGLSYRYPHRDDDVLHDLDLHLPAGSTVAVVGDNGAGKTTLVKLLAGLYVPTAGRIEVDGTDLLTLDPERWRQRVSAAFQDHARWDFSVRETVGIGDLSAVEDEAAVAAALDRAGAGDLPATLPAGLATQLGAQWPGGVDLSGGQWQKLAVGRGMMRQSPLLLLLDEPTAALDAETEHRLFERWTVAARELRAATGAVTVLVSHRFSTVRMADLIVVLDRGEIVESGTHTELVSRGGLYAELFELQAASYR</sequence>
<gene>
    <name evidence="11" type="ORF">F4554_004147</name>
</gene>
<proteinExistence type="predicted"/>